<keyword evidence="3" id="KW-0408">Iron</keyword>
<dbReference type="STRING" id="1193682.BJP25_16515"/>
<gene>
    <name evidence="6" type="ORF">BJP25_16515</name>
</gene>
<feature type="domain" description="Radical SAM core" evidence="5">
    <location>
        <begin position="16"/>
        <end position="160"/>
    </location>
</feature>
<evidence type="ECO:0000256" key="4">
    <source>
        <dbReference type="ARBA" id="ARBA00023014"/>
    </source>
</evidence>
<evidence type="ECO:0000256" key="1">
    <source>
        <dbReference type="ARBA" id="ARBA00022691"/>
    </source>
</evidence>
<evidence type="ECO:0000256" key="2">
    <source>
        <dbReference type="ARBA" id="ARBA00022723"/>
    </source>
</evidence>
<evidence type="ECO:0000313" key="6">
    <source>
        <dbReference type="EMBL" id="OLR93829.1"/>
    </source>
</evidence>
<keyword evidence="1" id="KW-0949">S-adenosyl-L-methionine</keyword>
<dbReference type="PANTHER" id="PTHR43273">
    <property type="entry name" value="ANAEROBIC SULFATASE-MATURATING ENZYME HOMOLOG ASLB-RELATED"/>
    <property type="match status" value="1"/>
</dbReference>
<dbReference type="EMBL" id="MKQR01000009">
    <property type="protein sequence ID" value="OLR93829.1"/>
    <property type="molecule type" value="Genomic_DNA"/>
</dbReference>
<dbReference type="AlphaFoldDB" id="A0A1Q9LPA1"/>
<dbReference type="GO" id="GO:0016491">
    <property type="term" value="F:oxidoreductase activity"/>
    <property type="evidence" value="ECO:0007669"/>
    <property type="project" value="InterPro"/>
</dbReference>
<proteinExistence type="predicted"/>
<dbReference type="SFLD" id="SFLDG01067">
    <property type="entry name" value="SPASM/twitch_domain_containing"/>
    <property type="match status" value="1"/>
</dbReference>
<dbReference type="Proteomes" id="UP000186040">
    <property type="component" value="Unassembled WGS sequence"/>
</dbReference>
<dbReference type="CDD" id="cd01335">
    <property type="entry name" value="Radical_SAM"/>
    <property type="match status" value="1"/>
</dbReference>
<reference evidence="6 7" key="1">
    <citation type="submission" date="2016-10" db="EMBL/GenBank/DDBJ databases">
        <title>The Draft Genome Sequence of Actinokineospora bangkokensis 44EHWT reveals the biosynthetic pathway of antifungal compounds Thailandins with unusual extender unit butylmalonyl-CoA.</title>
        <authorList>
            <person name="Greule A."/>
            <person name="Intra B."/>
            <person name="Flemming S."/>
            <person name="Rommel M.G."/>
            <person name="Panbangred W."/>
            <person name="Bechthold A."/>
        </authorList>
    </citation>
    <scope>NUCLEOTIDE SEQUENCE [LARGE SCALE GENOMIC DNA]</scope>
    <source>
        <strain evidence="6 7">44EHW</strain>
    </source>
</reference>
<name>A0A1Q9LPA1_9PSEU</name>
<accession>A0A1Q9LPA1</accession>
<dbReference type="SUPFAM" id="SSF102114">
    <property type="entry name" value="Radical SAM enzymes"/>
    <property type="match status" value="1"/>
</dbReference>
<dbReference type="InterPro" id="IPR007197">
    <property type="entry name" value="rSAM"/>
</dbReference>
<comment type="caution">
    <text evidence="6">The sequence shown here is derived from an EMBL/GenBank/DDBJ whole genome shotgun (WGS) entry which is preliminary data.</text>
</comment>
<dbReference type="InterPro" id="IPR013785">
    <property type="entry name" value="Aldolase_TIM"/>
</dbReference>
<keyword evidence="4" id="KW-0411">Iron-sulfur</keyword>
<dbReference type="NCBIfam" id="TIGR04269">
    <property type="entry name" value="SAM_SPASM_FxsB"/>
    <property type="match status" value="1"/>
</dbReference>
<keyword evidence="7" id="KW-1185">Reference proteome</keyword>
<dbReference type="InterPro" id="IPR058240">
    <property type="entry name" value="rSAM_sf"/>
</dbReference>
<dbReference type="SFLD" id="SFLDG01072">
    <property type="entry name" value="dehydrogenase_like"/>
    <property type="match status" value="1"/>
</dbReference>
<dbReference type="GO" id="GO:0051536">
    <property type="term" value="F:iron-sulfur cluster binding"/>
    <property type="evidence" value="ECO:0007669"/>
    <property type="project" value="UniProtKB-KW"/>
</dbReference>
<dbReference type="GO" id="GO:0046872">
    <property type="term" value="F:metal ion binding"/>
    <property type="evidence" value="ECO:0007669"/>
    <property type="project" value="UniProtKB-KW"/>
</dbReference>
<keyword evidence="2" id="KW-0479">Metal-binding</keyword>
<dbReference type="Pfam" id="PF04055">
    <property type="entry name" value="Radical_SAM"/>
    <property type="match status" value="1"/>
</dbReference>
<dbReference type="SFLD" id="SFLDG01386">
    <property type="entry name" value="main_SPASM_domain-containing"/>
    <property type="match status" value="1"/>
</dbReference>
<dbReference type="InterPro" id="IPR023867">
    <property type="entry name" value="Sulphatase_maturase_rSAM"/>
</dbReference>
<dbReference type="InterPro" id="IPR026335">
    <property type="entry name" value="rSAM_SPASM_FxsB"/>
</dbReference>
<sequence length="368" mass="39914">MGTEKVTAFREFVLKVHGRCNLSCDYCYVYELADQRWRHRPAAMAPPTADAAVDRIAEHAATHHLDHVRLVLHGGEPLLAGTTALRRVLTRARDRVPTPVRFALQTNAALLTPAFCDLFDEFDVAVGVSLDGTPADHDHHRRTRTGRGSHTATTRGLHLLTTTHPHLFAGLLCVIDPTHDPLDTLTALAAWNPPLVDLLLPHGTWATPPPHRTPDDPATPYGDWLTTAFDHWYTTGTPPVRLFTSLLDLILGGSSTVEGLGTTASPQLVIETDGTLERSDILAAVAPTASATGLTVHHHRLDDALLPPPPLSATCTACPLLPVCGGGHPAHRLHPDTGLITPSVYCPDLTRLITHALHRVTTDLEHLR</sequence>
<evidence type="ECO:0000256" key="3">
    <source>
        <dbReference type="ARBA" id="ARBA00023004"/>
    </source>
</evidence>
<evidence type="ECO:0000313" key="7">
    <source>
        <dbReference type="Proteomes" id="UP000186040"/>
    </source>
</evidence>
<dbReference type="PANTHER" id="PTHR43273:SF8">
    <property type="entry name" value="RADICAL SAM DOMAIN PROTEIN"/>
    <property type="match status" value="1"/>
</dbReference>
<dbReference type="Gene3D" id="3.20.20.70">
    <property type="entry name" value="Aldolase class I"/>
    <property type="match status" value="1"/>
</dbReference>
<dbReference type="SFLD" id="SFLDS00029">
    <property type="entry name" value="Radical_SAM"/>
    <property type="match status" value="1"/>
</dbReference>
<dbReference type="RefSeq" id="WP_075974728.1">
    <property type="nucleotide sequence ID" value="NZ_MKQR01000009.1"/>
</dbReference>
<dbReference type="OrthoDB" id="9782387at2"/>
<organism evidence="6 7">
    <name type="scientific">Actinokineospora bangkokensis</name>
    <dbReference type="NCBI Taxonomy" id="1193682"/>
    <lineage>
        <taxon>Bacteria</taxon>
        <taxon>Bacillati</taxon>
        <taxon>Actinomycetota</taxon>
        <taxon>Actinomycetes</taxon>
        <taxon>Pseudonocardiales</taxon>
        <taxon>Pseudonocardiaceae</taxon>
        <taxon>Actinokineospora</taxon>
    </lineage>
</organism>
<protein>
    <recommendedName>
        <fullName evidence="5">Radical SAM core domain-containing protein</fullName>
    </recommendedName>
</protein>
<evidence type="ECO:0000259" key="5">
    <source>
        <dbReference type="Pfam" id="PF04055"/>
    </source>
</evidence>